<organism evidence="1 2">
    <name type="scientific">Dendryphion nanum</name>
    <dbReference type="NCBI Taxonomy" id="256645"/>
    <lineage>
        <taxon>Eukaryota</taxon>
        <taxon>Fungi</taxon>
        <taxon>Dikarya</taxon>
        <taxon>Ascomycota</taxon>
        <taxon>Pezizomycotina</taxon>
        <taxon>Dothideomycetes</taxon>
        <taxon>Pleosporomycetidae</taxon>
        <taxon>Pleosporales</taxon>
        <taxon>Torulaceae</taxon>
        <taxon>Dendryphion</taxon>
    </lineage>
</organism>
<comment type="caution">
    <text evidence="1">The sequence shown here is derived from an EMBL/GenBank/DDBJ whole genome shotgun (WGS) entry which is preliminary data.</text>
</comment>
<keyword evidence="2" id="KW-1185">Reference proteome</keyword>
<name>A0A9P9D272_9PLEO</name>
<reference evidence="1" key="1">
    <citation type="journal article" date="2021" name="Nat. Commun.">
        <title>Genetic determinants of endophytism in the Arabidopsis root mycobiome.</title>
        <authorList>
            <person name="Mesny F."/>
            <person name="Miyauchi S."/>
            <person name="Thiergart T."/>
            <person name="Pickel B."/>
            <person name="Atanasova L."/>
            <person name="Karlsson M."/>
            <person name="Huettel B."/>
            <person name="Barry K.W."/>
            <person name="Haridas S."/>
            <person name="Chen C."/>
            <person name="Bauer D."/>
            <person name="Andreopoulos W."/>
            <person name="Pangilinan J."/>
            <person name="LaButti K."/>
            <person name="Riley R."/>
            <person name="Lipzen A."/>
            <person name="Clum A."/>
            <person name="Drula E."/>
            <person name="Henrissat B."/>
            <person name="Kohler A."/>
            <person name="Grigoriev I.V."/>
            <person name="Martin F.M."/>
            <person name="Hacquard S."/>
        </authorList>
    </citation>
    <scope>NUCLEOTIDE SEQUENCE</scope>
    <source>
        <strain evidence="1">MPI-CAGE-CH-0243</strain>
    </source>
</reference>
<dbReference type="AlphaFoldDB" id="A0A9P9D272"/>
<evidence type="ECO:0000313" key="2">
    <source>
        <dbReference type="Proteomes" id="UP000700596"/>
    </source>
</evidence>
<dbReference type="OrthoDB" id="4485682at2759"/>
<proteinExistence type="predicted"/>
<evidence type="ECO:0000313" key="1">
    <source>
        <dbReference type="EMBL" id="KAH7111279.1"/>
    </source>
</evidence>
<accession>A0A9P9D272</accession>
<dbReference type="Proteomes" id="UP000700596">
    <property type="component" value="Unassembled WGS sequence"/>
</dbReference>
<dbReference type="EMBL" id="JAGMWT010000024">
    <property type="protein sequence ID" value="KAH7111279.1"/>
    <property type="molecule type" value="Genomic_DNA"/>
</dbReference>
<gene>
    <name evidence="1" type="ORF">B0J11DRAFT_193650</name>
</gene>
<protein>
    <submittedName>
        <fullName evidence="1">Uncharacterized protein</fullName>
    </submittedName>
</protein>
<sequence length="164" mass="18346">MPLYVHLSIQAYSTKATCKRLCFPNIGKVPPLEISRVKRSHECVAMLGKGRDDHGPGPIAVVLEAAKVAVYKEKRPTICFVCLGDESLPMERRLYSFSSPTDLSKHLKRGHLAYIGEADSFTCDLCRVCLDGRCTYNGMRSRYTARSHSCLQWLGSLLVYKMSA</sequence>